<name>A0A848KUW3_9NOCA</name>
<proteinExistence type="predicted"/>
<dbReference type="InterPro" id="IPR008551">
    <property type="entry name" value="TANGO2"/>
</dbReference>
<reference evidence="2 3" key="2">
    <citation type="submission" date="2020-06" db="EMBL/GenBank/DDBJ databases">
        <title>Antribacter stalactiti gen. nov., sp. nov., a new member of the family Nacardiaceae isolated from a cave.</title>
        <authorList>
            <person name="Kim I.S."/>
        </authorList>
    </citation>
    <scope>NUCLEOTIDE SEQUENCE [LARGE SCALE GENOMIC DNA]</scope>
    <source>
        <strain evidence="2 3">YC2-7</strain>
    </source>
</reference>
<evidence type="ECO:0000256" key="1">
    <source>
        <dbReference type="SAM" id="MobiDB-lite"/>
    </source>
</evidence>
<sequence>MCLVLVAWQAHPEFPLVVAANRDEFYWRATDSLGWWDEPRRILAGRDRSSAGTWMGITSNLRFAAVTNVRSGPRSGGDKPLKSRGNLPTDFMRADTTPQDQASAVHAEGGEYGGFNMICSDLRDLWWVSNRSPRSPQNVEPGIHGISNAALNTPWPKVTGGKAEFAAALAADDGSDSAVTSYLDLLHDKRYAPRAELPHTGVDPVSEKLLSSRFVRMGFYGTRSSTVLRVRRDGSFDVTERRFGPLRQIGEARFTSAETQRL</sequence>
<feature type="region of interest" description="Disordered" evidence="1">
    <location>
        <begin position="68"/>
        <end position="88"/>
    </location>
</feature>
<accession>A0A848KUW3</accession>
<dbReference type="Proteomes" id="UP000535543">
    <property type="component" value="Unassembled WGS sequence"/>
</dbReference>
<protein>
    <submittedName>
        <fullName evidence="2">NRDE family protein</fullName>
    </submittedName>
</protein>
<keyword evidence="3" id="KW-1185">Reference proteome</keyword>
<dbReference type="RefSeq" id="WP_169594440.1">
    <property type="nucleotide sequence ID" value="NZ_VCQU01000016.1"/>
</dbReference>
<gene>
    <name evidence="2" type="ORF">FGL95_30190</name>
</gene>
<dbReference type="PANTHER" id="PTHR17985">
    <property type="entry name" value="SER/THR-RICH PROTEIN T10 IN DGCR REGION"/>
    <property type="match status" value="1"/>
</dbReference>
<dbReference type="AlphaFoldDB" id="A0A848KUW3"/>
<evidence type="ECO:0000313" key="3">
    <source>
        <dbReference type="Proteomes" id="UP000535543"/>
    </source>
</evidence>
<reference evidence="2 3" key="1">
    <citation type="submission" date="2019-05" db="EMBL/GenBank/DDBJ databases">
        <authorList>
            <person name="Lee S.D."/>
        </authorList>
    </citation>
    <scope>NUCLEOTIDE SEQUENCE [LARGE SCALE GENOMIC DNA]</scope>
    <source>
        <strain evidence="2 3">YC2-7</strain>
    </source>
</reference>
<dbReference type="PANTHER" id="PTHR17985:SF8">
    <property type="entry name" value="TRANSPORT AND GOLGI ORGANIZATION PROTEIN 2 HOMOLOG"/>
    <property type="match status" value="1"/>
</dbReference>
<organism evidence="2 3">
    <name type="scientific">Antrihabitans stalactiti</name>
    <dbReference type="NCBI Taxonomy" id="2584121"/>
    <lineage>
        <taxon>Bacteria</taxon>
        <taxon>Bacillati</taxon>
        <taxon>Actinomycetota</taxon>
        <taxon>Actinomycetes</taxon>
        <taxon>Mycobacteriales</taxon>
        <taxon>Nocardiaceae</taxon>
        <taxon>Antrihabitans</taxon>
    </lineage>
</organism>
<evidence type="ECO:0000313" key="2">
    <source>
        <dbReference type="EMBL" id="NMN99297.1"/>
    </source>
</evidence>
<dbReference type="EMBL" id="VCQU01000016">
    <property type="protein sequence ID" value="NMN99297.1"/>
    <property type="molecule type" value="Genomic_DNA"/>
</dbReference>
<dbReference type="Pfam" id="PF05742">
    <property type="entry name" value="TANGO2"/>
    <property type="match status" value="1"/>
</dbReference>
<comment type="caution">
    <text evidence="2">The sequence shown here is derived from an EMBL/GenBank/DDBJ whole genome shotgun (WGS) entry which is preliminary data.</text>
</comment>